<organism evidence="1 2">
    <name type="scientific">Neophaeococcomyces mojaviensis</name>
    <dbReference type="NCBI Taxonomy" id="3383035"/>
    <lineage>
        <taxon>Eukaryota</taxon>
        <taxon>Fungi</taxon>
        <taxon>Dikarya</taxon>
        <taxon>Ascomycota</taxon>
        <taxon>Pezizomycotina</taxon>
        <taxon>Eurotiomycetes</taxon>
        <taxon>Chaetothyriomycetidae</taxon>
        <taxon>Chaetothyriales</taxon>
        <taxon>Chaetothyriales incertae sedis</taxon>
        <taxon>Neophaeococcomyces</taxon>
    </lineage>
</organism>
<dbReference type="Proteomes" id="UP001172386">
    <property type="component" value="Unassembled WGS sequence"/>
</dbReference>
<gene>
    <name evidence="1" type="ORF">H2198_001577</name>
</gene>
<proteinExistence type="predicted"/>
<comment type="caution">
    <text evidence="1">The sequence shown here is derived from an EMBL/GenBank/DDBJ whole genome shotgun (WGS) entry which is preliminary data.</text>
</comment>
<name>A0ACC3AH24_9EURO</name>
<protein>
    <submittedName>
        <fullName evidence="1">Uncharacterized protein</fullName>
    </submittedName>
</protein>
<accession>A0ACC3AH24</accession>
<keyword evidence="2" id="KW-1185">Reference proteome</keyword>
<dbReference type="EMBL" id="JAPDRQ010000018">
    <property type="protein sequence ID" value="KAJ9662035.1"/>
    <property type="molecule type" value="Genomic_DNA"/>
</dbReference>
<evidence type="ECO:0000313" key="2">
    <source>
        <dbReference type="Proteomes" id="UP001172386"/>
    </source>
</evidence>
<evidence type="ECO:0000313" key="1">
    <source>
        <dbReference type="EMBL" id="KAJ9662035.1"/>
    </source>
</evidence>
<reference evidence="1" key="1">
    <citation type="submission" date="2022-10" db="EMBL/GenBank/DDBJ databases">
        <title>Culturing micro-colonial fungi from biological soil crusts in the Mojave desert and describing Neophaeococcomyces mojavensis, and introducing the new genera and species Taxawa tesnikishii.</title>
        <authorList>
            <person name="Kurbessoian T."/>
            <person name="Stajich J.E."/>
        </authorList>
    </citation>
    <scope>NUCLEOTIDE SEQUENCE</scope>
    <source>
        <strain evidence="1">JES_112</strain>
    </source>
</reference>
<sequence>MIFNRQDNDSYHAGPFSLYKTLSSAKDSPDEYAEEFVSWVQPMEKLEEQVVELSVIDQAVVRCWSSYVLCFQMPAGYTNSQVFDHLQQGLRRTIDQFPFIAGNLVDKRDSKEGSLEVLLHPDSGVSFGYRDISKLPVANNLNFEKLRQRDFPPSMIESLELRIAPDPKTVESMVQQPVFLAQATFVRDGVLLFFAHSHQIADVTGTNSIMRTWSQNMSAAAFNLAPTLSQSLRDASLRSDRQRLSDGDNIDPKFQESSFPMLIERTPSVVSQQDAKIAKGEDQNPSTIWHMNAARLQELKDLARPLDKNSYISTLDAVNALMWRAICRARRLKERNISTSRLFFVCDVRSKLSPPIRPDSTCNATMKLHAAQACADIQGEDLAASLASAAGSIRQAICDFSQPLFETWISYVKSAPSFWALKAQESLREGPDVVVTDHSKVSAYQYEWGPLGCIERIRNPWWARSTPKPYSQVTLMPRLRDGSLEILTNFEEDINQQLRADAELTWYALVRCR</sequence>